<evidence type="ECO:0008006" key="3">
    <source>
        <dbReference type="Google" id="ProtNLM"/>
    </source>
</evidence>
<dbReference type="Proteomes" id="UP000191901">
    <property type="component" value="Chromosome"/>
</dbReference>
<name>A0A1Z3HJJ4_9CYAN</name>
<dbReference type="RefSeq" id="WP_088429321.1">
    <property type="nucleotide sequence ID" value="NZ_CP021983.2"/>
</dbReference>
<gene>
    <name evidence="1" type="ORF">XM38_012140</name>
</gene>
<dbReference type="OrthoDB" id="445799at2"/>
<dbReference type="AlphaFoldDB" id="A0A1Z3HJJ4"/>
<organism evidence="1 2">
    <name type="scientific">Halomicronema hongdechloris C2206</name>
    <dbReference type="NCBI Taxonomy" id="1641165"/>
    <lineage>
        <taxon>Bacteria</taxon>
        <taxon>Bacillati</taxon>
        <taxon>Cyanobacteriota</taxon>
        <taxon>Cyanophyceae</taxon>
        <taxon>Nodosilineales</taxon>
        <taxon>Nodosilineaceae</taxon>
        <taxon>Halomicronema</taxon>
    </lineage>
</organism>
<sequence length="707" mass="79149">MAPSSRWISGVSHSGKTTRLTDTLSHYGEVMAPALDQGRTLLVFAANGDNRITLAQRLIQATQGRYPMQTTTPSGFLMEEVSLFWPLLVTQLELPTQFPLRLRPETEQDLAMALWQPQLQTGALQVEGWLPDQTVRRGLDFLQLAAAAAIAPEDIGPMLADGIPPGFAPPTVWQTLAQALITWRNWCLQRGLLTYGIIGELYWRYLLPHPDYIARLPQRFCGVLADDVDEYPAVASLWFETLLAQGIPGCFTWNPDGQVRLGVGADPERLQQLQTHCQQHESLPQPVPPTLAYDWGPTIVQWVMDPLALPVPPPAIQTLQVTSRGDLLRRTAETIVAAIQAGRVAPTEVAIIAPGLDAIARYTLADILVSRGIPVEPLNEQRPLAASPLVRALLTLLTFVYPGLGRLMPREAVAEMLVVLSQTPEAEVGQAWFDRVQIDPVRAELIVDHCFVPHPEQPQLLPVSHFPRWDRLGYRATQAYEALLSWLQDQQQQRQQRLIPSVVAFLDRAIQQFLWRGNALPYDQLAALRELMETAQHFWEVDEQLRRLDPTSRQPPQEAIARFIQLLQRDTVTANPFPADALGTGPQGVTLATVFQYRLQRLSHRWQFWLDAGSPRWLTGTDALFGYPLFLSTWSGRSWTAVDIEQAHEQRLERILRDLLSRASERVVLCHSDLAVSGQEQTGPLLGLVNTAQPWGDEADNLAHLST</sequence>
<evidence type="ECO:0000313" key="2">
    <source>
        <dbReference type="Proteomes" id="UP000191901"/>
    </source>
</evidence>
<dbReference type="KEGG" id="hhg:XM38_012140"/>
<proteinExistence type="predicted"/>
<evidence type="ECO:0000313" key="1">
    <source>
        <dbReference type="EMBL" id="ASC70277.1"/>
    </source>
</evidence>
<dbReference type="InterPro" id="IPR027417">
    <property type="entry name" value="P-loop_NTPase"/>
</dbReference>
<keyword evidence="2" id="KW-1185">Reference proteome</keyword>
<reference evidence="1 2" key="1">
    <citation type="journal article" date="2016" name="Biochim. Biophys. Acta">
        <title>Characterization of red-shifted phycobilisomes isolated from the chlorophyll f-containing cyanobacterium Halomicronema hongdechloris.</title>
        <authorList>
            <person name="Li Y."/>
            <person name="Lin Y."/>
            <person name="Garvey C.J."/>
            <person name="Birch D."/>
            <person name="Corkery R.W."/>
            <person name="Loughlin P.C."/>
            <person name="Scheer H."/>
            <person name="Willows R.D."/>
            <person name="Chen M."/>
        </authorList>
    </citation>
    <scope>NUCLEOTIDE SEQUENCE [LARGE SCALE GENOMIC DNA]</scope>
    <source>
        <strain evidence="1 2">C2206</strain>
    </source>
</reference>
<dbReference type="EMBL" id="CP021983">
    <property type="protein sequence ID" value="ASC70277.1"/>
    <property type="molecule type" value="Genomic_DNA"/>
</dbReference>
<dbReference type="SUPFAM" id="SSF52540">
    <property type="entry name" value="P-loop containing nucleoside triphosphate hydrolases"/>
    <property type="match status" value="1"/>
</dbReference>
<accession>A0A1Z3HJJ4</accession>
<protein>
    <recommendedName>
        <fullName evidence="3">Recombinase family protein</fullName>
    </recommendedName>
</protein>